<keyword evidence="2" id="KW-0614">Plasmid</keyword>
<dbReference type="KEGG" id="bpf:BpOF4_20114"/>
<evidence type="ECO:0008006" key="4">
    <source>
        <dbReference type="Google" id="ProtNLM"/>
    </source>
</evidence>
<proteinExistence type="predicted"/>
<keyword evidence="3" id="KW-1185">Reference proteome</keyword>
<evidence type="ECO:0000313" key="2">
    <source>
        <dbReference type="EMBL" id="ADC52022.1"/>
    </source>
</evidence>
<keyword evidence="1" id="KW-0472">Membrane</keyword>
<reference evidence="2 3" key="1">
    <citation type="journal article" date="2011" name="Environ. Microbiol.">
        <title>Genome of alkaliphilic Bacillus pseudofirmus OF4 reveals adaptations that support the ability to grow in an external pH range from 7.5 to 11.4.</title>
        <authorList>
            <person name="Janto B."/>
            <person name="Ahmed A."/>
            <person name="Ito M."/>
            <person name="Liu J."/>
            <person name="Hicks D.B."/>
            <person name="Pagni S."/>
            <person name="Fackelmayer O.J."/>
            <person name="Smith T.A."/>
            <person name="Earl J."/>
            <person name="Elbourne L.D."/>
            <person name="Hassan K."/>
            <person name="Paulsen I.T."/>
            <person name="Kolsto A.B."/>
            <person name="Tourasse N.J."/>
            <person name="Ehrlich G.D."/>
            <person name="Boissy R."/>
            <person name="Ivey D.M."/>
            <person name="Li G."/>
            <person name="Xue Y."/>
            <person name="Ma Y."/>
            <person name="Hu F.Z."/>
            <person name="Krulwich T.A."/>
        </authorList>
    </citation>
    <scope>NUCLEOTIDE SEQUENCE [LARGE SCALE GENOMIC DNA]</scope>
    <source>
        <strain evidence="3">ATCC BAA-2126 / JCM 17055 / OF4</strain>
    </source>
</reference>
<name>D3G0Z6_ALKPO</name>
<dbReference type="Proteomes" id="UP000001544">
    <property type="component" value="Plasmid pBpOF4-01"/>
</dbReference>
<evidence type="ECO:0000256" key="1">
    <source>
        <dbReference type="SAM" id="Phobius"/>
    </source>
</evidence>
<sequence>MRLSLKIFYYLCVILIGIILTIAIYNYRLNLVSGSKIEKDRILQETIWSLQEEGYNKEDIHFVYSDFNYYKGQSYEAYVAFEEDHQTLYIYTWNDPKRKEFVKRVGETGNTLND</sequence>
<organism evidence="2 3">
    <name type="scientific">Alkalihalophilus pseudofirmus (strain ATCC BAA-2126 / JCM 17055 / OF4)</name>
    <name type="common">Bacillus pseudofirmus</name>
    <dbReference type="NCBI Taxonomy" id="398511"/>
    <lineage>
        <taxon>Bacteria</taxon>
        <taxon>Bacillati</taxon>
        <taxon>Bacillota</taxon>
        <taxon>Bacilli</taxon>
        <taxon>Bacillales</taxon>
        <taxon>Bacillaceae</taxon>
        <taxon>Alkalihalophilus</taxon>
    </lineage>
</organism>
<protein>
    <recommendedName>
        <fullName evidence="4">DUF3139 domain-containing protein</fullName>
    </recommendedName>
</protein>
<geneLocation type="plasmid" evidence="2 3">
    <name>pBpOF4-01</name>
</geneLocation>
<feature type="transmembrane region" description="Helical" evidence="1">
    <location>
        <begin position="7"/>
        <end position="27"/>
    </location>
</feature>
<dbReference type="AlphaFoldDB" id="D3G0Z6"/>
<gene>
    <name evidence="2" type="ordered locus">BpOF4_20114</name>
</gene>
<keyword evidence="1" id="KW-0812">Transmembrane</keyword>
<keyword evidence="1" id="KW-1133">Transmembrane helix</keyword>
<dbReference type="EMBL" id="CP001879">
    <property type="protein sequence ID" value="ADC52022.1"/>
    <property type="molecule type" value="Genomic_DNA"/>
</dbReference>
<accession>D3G0Z6</accession>
<evidence type="ECO:0000313" key="3">
    <source>
        <dbReference type="Proteomes" id="UP000001544"/>
    </source>
</evidence>
<dbReference type="HOGENOM" id="CLU_171605_0_0_9"/>